<sequence length="140" mass="15782">MSLYTRMLQWHGKVYERTNGRLGHRLLGVPTILLRTKGRKSGLERISALVYARDGADVLIVASNHGGDKPPAWLFNLEADPAINYQLGRKRQEATARAVYPDQAGYERLMKICDDSNSGRYTRYRAKTDRPIPVVVLTPA</sequence>
<dbReference type="InterPro" id="IPR012349">
    <property type="entry name" value="Split_barrel_FMN-bd"/>
</dbReference>
<dbReference type="GO" id="GO:0005886">
    <property type="term" value="C:plasma membrane"/>
    <property type="evidence" value="ECO:0007669"/>
    <property type="project" value="TreeGrafter"/>
</dbReference>
<dbReference type="NCBIfam" id="TIGR00026">
    <property type="entry name" value="hi_GC_TIGR00026"/>
    <property type="match status" value="1"/>
</dbReference>
<dbReference type="GO" id="GO:0016491">
    <property type="term" value="F:oxidoreductase activity"/>
    <property type="evidence" value="ECO:0007669"/>
    <property type="project" value="InterPro"/>
</dbReference>
<keyword evidence="4" id="KW-1185">Reference proteome</keyword>
<dbReference type="Gene3D" id="2.30.110.10">
    <property type="entry name" value="Electron Transport, Fmn-binding Protein, Chain A"/>
    <property type="match status" value="1"/>
</dbReference>
<dbReference type="PANTHER" id="PTHR39428:SF1">
    <property type="entry name" value="F420H(2)-DEPENDENT QUINONE REDUCTASE RV1261C"/>
    <property type="match status" value="1"/>
</dbReference>
<evidence type="ECO:0000256" key="2">
    <source>
        <dbReference type="ARBA" id="ARBA00049106"/>
    </source>
</evidence>
<organism evidence="3 4">
    <name type="scientific">Nocardioides humilatus</name>
    <dbReference type="NCBI Taxonomy" id="2607660"/>
    <lineage>
        <taxon>Bacteria</taxon>
        <taxon>Bacillati</taxon>
        <taxon>Actinomycetota</taxon>
        <taxon>Actinomycetes</taxon>
        <taxon>Propionibacteriales</taxon>
        <taxon>Nocardioidaceae</taxon>
        <taxon>Nocardioides</taxon>
    </lineage>
</organism>
<dbReference type="RefSeq" id="WP_149730305.1">
    <property type="nucleotide sequence ID" value="NZ_VUJV01000009.1"/>
</dbReference>
<protein>
    <submittedName>
        <fullName evidence="3">Nitroreductase family deazaflavin-dependent oxidoreductase</fullName>
    </submittedName>
</protein>
<dbReference type="Proteomes" id="UP000325003">
    <property type="component" value="Unassembled WGS sequence"/>
</dbReference>
<dbReference type="InterPro" id="IPR004378">
    <property type="entry name" value="F420H2_quin_Rdtase"/>
</dbReference>
<comment type="caution">
    <text evidence="3">The sequence shown here is derived from an EMBL/GenBank/DDBJ whole genome shotgun (WGS) entry which is preliminary data.</text>
</comment>
<comment type="catalytic activity">
    <reaction evidence="2">
        <text>oxidized coenzyme F420-(gamma-L-Glu)(n) + a quinol + H(+) = reduced coenzyme F420-(gamma-L-Glu)(n) + a quinone</text>
        <dbReference type="Rhea" id="RHEA:39663"/>
        <dbReference type="Rhea" id="RHEA-COMP:12939"/>
        <dbReference type="Rhea" id="RHEA-COMP:14378"/>
        <dbReference type="ChEBI" id="CHEBI:15378"/>
        <dbReference type="ChEBI" id="CHEBI:24646"/>
        <dbReference type="ChEBI" id="CHEBI:132124"/>
        <dbReference type="ChEBI" id="CHEBI:133980"/>
        <dbReference type="ChEBI" id="CHEBI:139511"/>
    </reaction>
</comment>
<reference evidence="3 4" key="1">
    <citation type="submission" date="2019-09" db="EMBL/GenBank/DDBJ databases">
        <title>Nocardioides panacisoli sp. nov., isolated from the soil of a ginseng field.</title>
        <authorList>
            <person name="Cho C."/>
        </authorList>
    </citation>
    <scope>NUCLEOTIDE SEQUENCE [LARGE SCALE GENOMIC DNA]</scope>
    <source>
        <strain evidence="3 4">BN130099</strain>
    </source>
</reference>
<dbReference type="PANTHER" id="PTHR39428">
    <property type="entry name" value="F420H(2)-DEPENDENT QUINONE REDUCTASE RV1261C"/>
    <property type="match status" value="1"/>
</dbReference>
<name>A0A5B1L418_9ACTN</name>
<dbReference type="EMBL" id="VUJV01000009">
    <property type="protein sequence ID" value="KAA1415431.1"/>
    <property type="molecule type" value="Genomic_DNA"/>
</dbReference>
<accession>A0A5B1L418</accession>
<evidence type="ECO:0000313" key="3">
    <source>
        <dbReference type="EMBL" id="KAA1415431.1"/>
    </source>
</evidence>
<comment type="similarity">
    <text evidence="1">Belongs to the F420H(2)-dependent quinone reductase family.</text>
</comment>
<proteinExistence type="inferred from homology"/>
<gene>
    <name evidence="3" type="ORF">F0U44_20785</name>
</gene>
<dbReference type="AlphaFoldDB" id="A0A5B1L418"/>
<evidence type="ECO:0000313" key="4">
    <source>
        <dbReference type="Proteomes" id="UP000325003"/>
    </source>
</evidence>
<reference evidence="3 4" key="2">
    <citation type="submission" date="2019-09" db="EMBL/GenBank/DDBJ databases">
        <authorList>
            <person name="Jin C."/>
        </authorList>
    </citation>
    <scope>NUCLEOTIDE SEQUENCE [LARGE SCALE GENOMIC DNA]</scope>
    <source>
        <strain evidence="3 4">BN130099</strain>
    </source>
</reference>
<evidence type="ECO:0000256" key="1">
    <source>
        <dbReference type="ARBA" id="ARBA00008710"/>
    </source>
</evidence>
<dbReference type="Pfam" id="PF04075">
    <property type="entry name" value="F420H2_quin_red"/>
    <property type="match status" value="1"/>
</dbReference>
<dbReference type="GO" id="GO:0070967">
    <property type="term" value="F:coenzyme F420 binding"/>
    <property type="evidence" value="ECO:0007669"/>
    <property type="project" value="TreeGrafter"/>
</dbReference>